<feature type="domain" description="Pyridoxine 5'-phosphate oxidase dimerisation C-terminal" evidence="11">
    <location>
        <begin position="219"/>
        <end position="273"/>
    </location>
</feature>
<dbReference type="Pfam" id="PF10590">
    <property type="entry name" value="PNP_phzG_C"/>
    <property type="match status" value="1"/>
</dbReference>
<evidence type="ECO:0000256" key="8">
    <source>
        <dbReference type="ARBA" id="ARBA00022643"/>
    </source>
</evidence>
<dbReference type="NCBIfam" id="NF004231">
    <property type="entry name" value="PRK05679.1"/>
    <property type="match status" value="1"/>
</dbReference>
<dbReference type="PANTHER" id="PTHR10851:SF0">
    <property type="entry name" value="PYRIDOXINE-5'-PHOSPHATE OXIDASE"/>
    <property type="match status" value="1"/>
</dbReference>
<dbReference type="PROSITE" id="PS01064">
    <property type="entry name" value="PYRIDOX_OXIDASE"/>
    <property type="match status" value="1"/>
</dbReference>
<keyword evidence="7" id="KW-0285">Flavoprotein</keyword>
<evidence type="ECO:0000256" key="2">
    <source>
        <dbReference type="ARBA" id="ARBA00003691"/>
    </source>
</evidence>
<dbReference type="GO" id="GO:0008615">
    <property type="term" value="P:pyridoxine biosynthetic process"/>
    <property type="evidence" value="ECO:0007669"/>
    <property type="project" value="InterPro"/>
</dbReference>
<dbReference type="GO" id="GO:0010181">
    <property type="term" value="F:FMN binding"/>
    <property type="evidence" value="ECO:0007669"/>
    <property type="project" value="InterPro"/>
</dbReference>
<evidence type="ECO:0000256" key="3">
    <source>
        <dbReference type="ARBA" id="ARBA00004738"/>
    </source>
</evidence>
<evidence type="ECO:0000256" key="7">
    <source>
        <dbReference type="ARBA" id="ARBA00022630"/>
    </source>
</evidence>
<evidence type="ECO:0000256" key="9">
    <source>
        <dbReference type="ARBA" id="ARBA00023002"/>
    </source>
</evidence>
<gene>
    <name evidence="12" type="ORF">MNOR_LOCUS36050</name>
</gene>
<feature type="domain" description="Pyridoxamine 5'-phosphate oxidase N-terminal" evidence="10">
    <location>
        <begin position="119"/>
        <end position="200"/>
    </location>
</feature>
<evidence type="ECO:0000256" key="4">
    <source>
        <dbReference type="ARBA" id="ARBA00005037"/>
    </source>
</evidence>
<dbReference type="Proteomes" id="UP001497623">
    <property type="component" value="Unassembled WGS sequence"/>
</dbReference>
<accession>A0AAV2SCZ3</accession>
<dbReference type="SUPFAM" id="SSF50475">
    <property type="entry name" value="FMN-binding split barrel"/>
    <property type="match status" value="1"/>
</dbReference>
<comment type="pathway">
    <text evidence="3">Cofactor metabolism; pyridoxal 5'-phosphate salvage; pyridoxal 5'-phosphate from pyridoxamine 5'-phosphate: step 1/1.</text>
</comment>
<evidence type="ECO:0000256" key="1">
    <source>
        <dbReference type="ARBA" id="ARBA00001917"/>
    </source>
</evidence>
<dbReference type="GO" id="GO:0004733">
    <property type="term" value="F:pyridoxamine phosphate oxidase activity"/>
    <property type="evidence" value="ECO:0007669"/>
    <property type="project" value="UniProtKB-EC"/>
</dbReference>
<comment type="function">
    <text evidence="2">Catalyzes the oxidation of either pyridoxine 5'-phosphate (PNP) or pyridoxamine 5'-phosphate (PMP) into pyridoxal 5'-phosphate (PLP).</text>
</comment>
<proteinExistence type="inferred from homology"/>
<dbReference type="InterPro" id="IPR000659">
    <property type="entry name" value="Pyridox_Oxase"/>
</dbReference>
<dbReference type="PANTHER" id="PTHR10851">
    <property type="entry name" value="PYRIDOXINE-5-PHOSPHATE OXIDASE"/>
    <property type="match status" value="1"/>
</dbReference>
<evidence type="ECO:0000256" key="5">
    <source>
        <dbReference type="ARBA" id="ARBA00007301"/>
    </source>
</evidence>
<keyword evidence="9" id="KW-0560">Oxidoreductase</keyword>
<dbReference type="InterPro" id="IPR019576">
    <property type="entry name" value="Pyridoxamine_oxidase_dimer_C"/>
</dbReference>
<reference evidence="12 13" key="1">
    <citation type="submission" date="2024-05" db="EMBL/GenBank/DDBJ databases">
        <authorList>
            <person name="Wallberg A."/>
        </authorList>
    </citation>
    <scope>NUCLEOTIDE SEQUENCE [LARGE SCALE GENOMIC DNA]</scope>
</reference>
<evidence type="ECO:0000259" key="11">
    <source>
        <dbReference type="Pfam" id="PF10590"/>
    </source>
</evidence>
<organism evidence="12 13">
    <name type="scientific">Meganyctiphanes norvegica</name>
    <name type="common">Northern krill</name>
    <name type="synonym">Thysanopoda norvegica</name>
    <dbReference type="NCBI Taxonomy" id="48144"/>
    <lineage>
        <taxon>Eukaryota</taxon>
        <taxon>Metazoa</taxon>
        <taxon>Ecdysozoa</taxon>
        <taxon>Arthropoda</taxon>
        <taxon>Crustacea</taxon>
        <taxon>Multicrustacea</taxon>
        <taxon>Malacostraca</taxon>
        <taxon>Eumalacostraca</taxon>
        <taxon>Eucarida</taxon>
        <taxon>Euphausiacea</taxon>
        <taxon>Euphausiidae</taxon>
        <taxon>Meganyctiphanes</taxon>
    </lineage>
</organism>
<dbReference type="EMBL" id="CAXKWB010063246">
    <property type="protein sequence ID" value="CAL4186385.1"/>
    <property type="molecule type" value="Genomic_DNA"/>
</dbReference>
<dbReference type="Gene3D" id="2.30.110.10">
    <property type="entry name" value="Electron Transport, Fmn-binding Protein, Chain A"/>
    <property type="match status" value="1"/>
</dbReference>
<protein>
    <recommendedName>
        <fullName evidence="6">pyridoxal 5'-phosphate synthase</fullName>
        <ecNumber evidence="6">1.4.3.5</ecNumber>
    </recommendedName>
</protein>
<dbReference type="InterPro" id="IPR019740">
    <property type="entry name" value="Pyridox_Oxase_CS"/>
</dbReference>
<name>A0AAV2SCZ3_MEGNR</name>
<feature type="non-terminal residue" evidence="12">
    <location>
        <position position="273"/>
    </location>
</feature>
<dbReference type="InterPro" id="IPR012349">
    <property type="entry name" value="Split_barrel_FMN-bd"/>
</dbReference>
<evidence type="ECO:0000313" key="12">
    <source>
        <dbReference type="EMBL" id="CAL4186385.1"/>
    </source>
</evidence>
<keyword evidence="8" id="KW-0288">FMN</keyword>
<dbReference type="Pfam" id="PF01243">
    <property type="entry name" value="PNPOx_N"/>
    <property type="match status" value="1"/>
</dbReference>
<dbReference type="InterPro" id="IPR011576">
    <property type="entry name" value="Pyridox_Oxase_N"/>
</dbReference>
<evidence type="ECO:0000313" key="13">
    <source>
        <dbReference type="Proteomes" id="UP001497623"/>
    </source>
</evidence>
<evidence type="ECO:0000259" key="10">
    <source>
        <dbReference type="Pfam" id="PF01243"/>
    </source>
</evidence>
<keyword evidence="13" id="KW-1185">Reference proteome</keyword>
<sequence>MVQHLVVLRRNSPNQVIKLLIMVSRESVVTPFDRPEDVYVIGKTFGGGSNPGMLITGGFRDNYVCLHESVSRLLFWFEGKCVSPRISLTQSTCVLLSNQSDRILFRHLLLCDRNVTKIHTKYGRRQGDDTAAAENPFVSLVFYWEPLMRSVRIEGCVEKLSEAESDEYFHSRPRSSQIGACVSPQSQVITGRHVLTDREEQLQEEYRDETKVIEKPKIWGGYLVVPSVIEFWQGQSTRIHDRIVFRRPNDGEQIDPSLTHQGDDGWVYERLAP</sequence>
<comment type="cofactor">
    <cofactor evidence="1">
        <name>FMN</name>
        <dbReference type="ChEBI" id="CHEBI:58210"/>
    </cofactor>
</comment>
<comment type="pathway">
    <text evidence="4">Cofactor metabolism; pyridoxal 5'-phosphate salvage; pyridoxal 5'-phosphate from pyridoxine 5'-phosphate: step 1/1.</text>
</comment>
<comment type="similarity">
    <text evidence="5">Belongs to the pyridoxamine 5'-phosphate oxidase family.</text>
</comment>
<dbReference type="EC" id="1.4.3.5" evidence="6"/>
<dbReference type="AlphaFoldDB" id="A0AAV2SCZ3"/>
<comment type="caution">
    <text evidence="12">The sequence shown here is derived from an EMBL/GenBank/DDBJ whole genome shotgun (WGS) entry which is preliminary data.</text>
</comment>
<evidence type="ECO:0000256" key="6">
    <source>
        <dbReference type="ARBA" id="ARBA00012801"/>
    </source>
</evidence>